<gene>
    <name evidence="1" type="ORF">MBBAR_10c00210</name>
</gene>
<dbReference type="RefSeq" id="WP_080460382.1">
    <property type="nucleotide sequence ID" value="NZ_BBET01000137.1"/>
</dbReference>
<comment type="caution">
    <text evidence="1">The sequence shown here is derived from an EMBL/GenBank/DDBJ whole genome shotgun (WGS) entry which is preliminary data.</text>
</comment>
<keyword evidence="2" id="KW-1185">Reference proteome</keyword>
<proteinExistence type="predicted"/>
<evidence type="ECO:0008006" key="3">
    <source>
        <dbReference type="Google" id="ProtNLM"/>
    </source>
</evidence>
<dbReference type="Gene3D" id="1.20.120.330">
    <property type="entry name" value="Nucleotidyltransferases domain 2"/>
    <property type="match status" value="1"/>
</dbReference>
<sequence length="146" mass="17126">MTDFDPSHLQNISNILFDNENYLECEISCEMSNQCIYRSIINRSYYAAFSYFKIWAIQNKGYDEDNALNHYRNISRGRAPGRHKVLTLFIVENLDPNYEQNIIDLANKLDSIREQRTGADYYFDIELSKTDAEEVFNISQEIISSL</sequence>
<protein>
    <recommendedName>
        <fullName evidence="3">HEPN domain-containing protein</fullName>
    </recommendedName>
</protein>
<dbReference type="EMBL" id="JXMW01000010">
    <property type="protein sequence ID" value="OQD58680.1"/>
    <property type="molecule type" value="Genomic_DNA"/>
</dbReference>
<dbReference type="Proteomes" id="UP000191661">
    <property type="component" value="Unassembled WGS sequence"/>
</dbReference>
<evidence type="ECO:0000313" key="1">
    <source>
        <dbReference type="EMBL" id="OQD58680.1"/>
    </source>
</evidence>
<dbReference type="OrthoDB" id="100632at2157"/>
<organism evidence="1 2">
    <name type="scientific">Methanobrevibacter arboriphilus JCM 13429 = DSM 1125</name>
    <dbReference type="NCBI Taxonomy" id="1300164"/>
    <lineage>
        <taxon>Archaea</taxon>
        <taxon>Methanobacteriati</taxon>
        <taxon>Methanobacteriota</taxon>
        <taxon>Methanomada group</taxon>
        <taxon>Methanobacteria</taxon>
        <taxon>Methanobacteriales</taxon>
        <taxon>Methanobacteriaceae</taxon>
        <taxon>Methanobrevibacter</taxon>
    </lineage>
</organism>
<evidence type="ECO:0000313" key="2">
    <source>
        <dbReference type="Proteomes" id="UP000191661"/>
    </source>
</evidence>
<dbReference type="AlphaFoldDB" id="A0A1V6N1T5"/>
<accession>A0A1V6N1T5</accession>
<name>A0A1V6N1T5_METAZ</name>
<reference evidence="1 2" key="1">
    <citation type="submission" date="2014-12" db="EMBL/GenBank/DDBJ databases">
        <title>Genome sequence of Methanobrevibacter arboriphilicus DH1, DSM1125.</title>
        <authorList>
            <person name="Poehlein A."/>
            <person name="Thauer R.K."/>
            <person name="Seedorf H."/>
            <person name="Daniel R."/>
        </authorList>
    </citation>
    <scope>NUCLEOTIDE SEQUENCE [LARGE SCALE GENOMIC DNA]</scope>
    <source>
        <strain evidence="1 2">DH1</strain>
    </source>
</reference>